<dbReference type="Proteomes" id="UP001327560">
    <property type="component" value="Chromosome 7"/>
</dbReference>
<dbReference type="SUPFAM" id="SSF74788">
    <property type="entry name" value="Cullin repeat-like"/>
    <property type="match status" value="2"/>
</dbReference>
<dbReference type="EMBL" id="CP136896">
    <property type="protein sequence ID" value="WOL15530.1"/>
    <property type="molecule type" value="Genomic_DNA"/>
</dbReference>
<feature type="compositionally biased region" description="Basic and acidic residues" evidence="1">
    <location>
        <begin position="137"/>
        <end position="148"/>
    </location>
</feature>
<organism evidence="2 3">
    <name type="scientific">Canna indica</name>
    <name type="common">Indian-shot</name>
    <dbReference type="NCBI Taxonomy" id="4628"/>
    <lineage>
        <taxon>Eukaryota</taxon>
        <taxon>Viridiplantae</taxon>
        <taxon>Streptophyta</taxon>
        <taxon>Embryophyta</taxon>
        <taxon>Tracheophyta</taxon>
        <taxon>Spermatophyta</taxon>
        <taxon>Magnoliopsida</taxon>
        <taxon>Liliopsida</taxon>
        <taxon>Zingiberales</taxon>
        <taxon>Cannaceae</taxon>
        <taxon>Canna</taxon>
    </lineage>
</organism>
<name>A0AAQ3KVX9_9LILI</name>
<proteinExistence type="predicted"/>
<evidence type="ECO:0000313" key="2">
    <source>
        <dbReference type="EMBL" id="WOL15530.1"/>
    </source>
</evidence>
<keyword evidence="3" id="KW-1185">Reference proteome</keyword>
<gene>
    <name evidence="2" type="ORF">Cni_G24311</name>
</gene>
<evidence type="ECO:0000313" key="3">
    <source>
        <dbReference type="Proteomes" id="UP001327560"/>
    </source>
</evidence>
<dbReference type="Gene3D" id="1.20.1280.170">
    <property type="entry name" value="Exocyst complex component Exo70"/>
    <property type="match status" value="2"/>
</dbReference>
<dbReference type="AlphaFoldDB" id="A0AAQ3KVX9"/>
<protein>
    <recommendedName>
        <fullName evidence="4">Exocyst subunit Exo70 family protein</fullName>
    </recommendedName>
</protein>
<feature type="compositionally biased region" description="Acidic residues" evidence="1">
    <location>
        <begin position="120"/>
        <end position="136"/>
    </location>
</feature>
<evidence type="ECO:0008006" key="4">
    <source>
        <dbReference type="Google" id="ProtNLM"/>
    </source>
</evidence>
<sequence>MASSWRGASISHWLGLREEEERDLKAVFGAVAINTKQDRTRWDPRHETIKHDKELTKPYLAFRRELIMERLQQALPHKFGSFSLSSGGHDGKPFDRSLSLGHVKLGKNSAKGRDRNDNDVIQEEEEIEEDEDDEEIQNLKKEEDQVEVKEEEEEAATATESKDAKEPDVSFASISADIDEFIGILLSVVNDGQDEPPAICESTVEKFLDLVDKTVTKHETGEFGLSTEHGGISLFEAIDRVAKLMSVAENFVSETKYKQAVNRAGGILHRAMCFLEEEFYALLDDPKLKQDPGSTRPKVKVRAPSFGLIHELTDRCQLPPQPPPASETKLTVKLKKYPPEAVEMLRRIASGMISGGYATECCQVFTIARRNAFDVGLSNLGYEKLSIDDVVKMSWESLEGEIATWIKVFRQSFLGRFAQHLDPGRQTEKYIKFGPEELENYIDELFSGNPSSMVGRKRT</sequence>
<feature type="region of interest" description="Disordered" evidence="1">
    <location>
        <begin position="107"/>
        <end position="168"/>
    </location>
</feature>
<dbReference type="PANTHER" id="PTHR12542">
    <property type="entry name" value="EXOCYST COMPLEX PROTEIN EXO70"/>
    <property type="match status" value="1"/>
</dbReference>
<dbReference type="GO" id="GO:0006887">
    <property type="term" value="P:exocytosis"/>
    <property type="evidence" value="ECO:0007669"/>
    <property type="project" value="InterPro"/>
</dbReference>
<dbReference type="InterPro" id="IPR016159">
    <property type="entry name" value="Cullin_repeat-like_dom_sf"/>
</dbReference>
<reference evidence="2 3" key="1">
    <citation type="submission" date="2023-10" db="EMBL/GenBank/DDBJ databases">
        <title>Chromosome-scale genome assembly provides insights into flower coloration mechanisms of Canna indica.</title>
        <authorList>
            <person name="Li C."/>
        </authorList>
    </citation>
    <scope>NUCLEOTIDE SEQUENCE [LARGE SCALE GENOMIC DNA]</scope>
    <source>
        <tissue evidence="2">Flower</tissue>
    </source>
</reference>
<dbReference type="PANTHER" id="PTHR12542:SF127">
    <property type="entry name" value="EXOCYST COMPLEX COMPONENT EXO70C1"/>
    <property type="match status" value="1"/>
</dbReference>
<dbReference type="Pfam" id="PF20669">
    <property type="entry name" value="Exo70_N"/>
    <property type="match status" value="1"/>
</dbReference>
<dbReference type="InterPro" id="IPR004140">
    <property type="entry name" value="Exo70"/>
</dbReference>
<accession>A0AAQ3KVX9</accession>
<evidence type="ECO:0000256" key="1">
    <source>
        <dbReference type="SAM" id="MobiDB-lite"/>
    </source>
</evidence>
<dbReference type="GO" id="GO:0000145">
    <property type="term" value="C:exocyst"/>
    <property type="evidence" value="ECO:0007669"/>
    <property type="project" value="InterPro"/>
</dbReference>